<evidence type="ECO:0000256" key="3">
    <source>
        <dbReference type="ARBA" id="ARBA00022490"/>
    </source>
</evidence>
<feature type="compositionally biased region" description="Gly residues" evidence="6">
    <location>
        <begin position="184"/>
        <end position="198"/>
    </location>
</feature>
<gene>
    <name evidence="8" type="ORF">SCUCBS95973_006108</name>
</gene>
<organism evidence="8 9">
    <name type="scientific">Sporothrix curviconia</name>
    <dbReference type="NCBI Taxonomy" id="1260050"/>
    <lineage>
        <taxon>Eukaryota</taxon>
        <taxon>Fungi</taxon>
        <taxon>Dikarya</taxon>
        <taxon>Ascomycota</taxon>
        <taxon>Pezizomycotina</taxon>
        <taxon>Sordariomycetes</taxon>
        <taxon>Sordariomycetidae</taxon>
        <taxon>Ophiostomatales</taxon>
        <taxon>Ophiostomataceae</taxon>
        <taxon>Sporothrix</taxon>
    </lineage>
</organism>
<keyword evidence="3" id="KW-0963">Cytoplasm</keyword>
<protein>
    <recommendedName>
        <fullName evidence="7">Pru domain-containing protein</fullName>
    </recommendedName>
</protein>
<evidence type="ECO:0000256" key="1">
    <source>
        <dbReference type="ARBA" id="ARBA00004123"/>
    </source>
</evidence>
<sequence>MSIIPAITFKAGLCEVDTSSRPHKVKASPEPGYIFLYAEDELVHFCWRPRSVTMDDAPLNLVMIPGDGRFLPYEGVSDQPTTKTNGRIFVLKFESSSQRHLFWLQSKPQSTTGDPAWLSPRDRKIGELVDQLLQGDEPDVETELAGLRGSGGSGGGNNNRRGGDDDDDETMEDVEGHGDANHPHGGGSAGGAGSGATGGDVRDEGEDAREGGADGARAASSSAPDAATVVRNLLASLGQQGAGVGAGAGGGADAGAGGQSRDKSYPLLNDLLETSVTIPMIRSASEEYVDGLLNYLPPAVLILSQQETSEDGGDLVEPAADAAIAAKAAMSTAEKKSLLEKVLRSPQFSQSLASLSMAIRDGGLPSIADALNIPVKNRGFLTGGAMPMGGGEAVEAFVEGVKTAVQEKLDKAKQ</sequence>
<evidence type="ECO:0000256" key="5">
    <source>
        <dbReference type="ARBA" id="ARBA00023242"/>
    </source>
</evidence>
<feature type="region of interest" description="Disordered" evidence="6">
    <location>
        <begin position="143"/>
        <end position="224"/>
    </location>
</feature>
<dbReference type="Gene3D" id="2.30.29.70">
    <property type="entry name" value="Proteasomal ubiquitin receptor Rpn13/ADRM1"/>
    <property type="match status" value="1"/>
</dbReference>
<dbReference type="PANTHER" id="PTHR12225:SF0">
    <property type="entry name" value="PROTEASOMAL UBIQUITIN RECEPTOR ADRM1"/>
    <property type="match status" value="1"/>
</dbReference>
<dbReference type="Gene3D" id="1.10.2020.20">
    <property type="match status" value="1"/>
</dbReference>
<name>A0ABP0C4E0_9PEZI</name>
<keyword evidence="4" id="KW-0647">Proteasome</keyword>
<evidence type="ECO:0000313" key="9">
    <source>
        <dbReference type="Proteomes" id="UP001642405"/>
    </source>
</evidence>
<dbReference type="Proteomes" id="UP001642405">
    <property type="component" value="Unassembled WGS sequence"/>
</dbReference>
<evidence type="ECO:0000256" key="2">
    <source>
        <dbReference type="ARBA" id="ARBA00004496"/>
    </source>
</evidence>
<feature type="compositionally biased region" description="Gly residues" evidence="6">
    <location>
        <begin position="148"/>
        <end position="157"/>
    </location>
</feature>
<accession>A0ABP0C4E0</accession>
<dbReference type="EMBL" id="CAWUHB010000035">
    <property type="protein sequence ID" value="CAK7226169.1"/>
    <property type="molecule type" value="Genomic_DNA"/>
</dbReference>
<proteinExistence type="predicted"/>
<dbReference type="InterPro" id="IPR038633">
    <property type="entry name" value="Rpn13/ADRM1_Pru_sf"/>
</dbReference>
<evidence type="ECO:0000313" key="8">
    <source>
        <dbReference type="EMBL" id="CAK7226169.1"/>
    </source>
</evidence>
<feature type="domain" description="Pru" evidence="7">
    <location>
        <begin position="1"/>
        <end position="136"/>
    </location>
</feature>
<keyword evidence="5" id="KW-0539">Nucleus</keyword>
<dbReference type="Pfam" id="PF04683">
    <property type="entry name" value="Rpn13_ADRM1_Pru"/>
    <property type="match status" value="1"/>
</dbReference>
<keyword evidence="9" id="KW-1185">Reference proteome</keyword>
<dbReference type="InterPro" id="IPR006773">
    <property type="entry name" value="Rpn13/ADRM1"/>
</dbReference>
<dbReference type="PANTHER" id="PTHR12225">
    <property type="entry name" value="ADHESION REGULATING MOLECULE 1 110 KDA CELL MEMBRANE GLYCOPROTEIN"/>
    <property type="match status" value="1"/>
</dbReference>
<dbReference type="InterPro" id="IPR038108">
    <property type="entry name" value="RPN13_DEUBAD_sf"/>
</dbReference>
<feature type="compositionally biased region" description="Acidic residues" evidence="6">
    <location>
        <begin position="164"/>
        <end position="173"/>
    </location>
</feature>
<evidence type="ECO:0000259" key="7">
    <source>
        <dbReference type="PROSITE" id="PS51917"/>
    </source>
</evidence>
<comment type="caution">
    <text evidence="8">The sequence shown here is derived from an EMBL/GenBank/DDBJ whole genome shotgun (WGS) entry which is preliminary data.</text>
</comment>
<evidence type="ECO:0000256" key="6">
    <source>
        <dbReference type="SAM" id="MobiDB-lite"/>
    </source>
</evidence>
<feature type="compositionally biased region" description="Low complexity" evidence="6">
    <location>
        <begin position="215"/>
        <end position="224"/>
    </location>
</feature>
<comment type="subcellular location">
    <subcellularLocation>
        <location evidence="2">Cytoplasm</location>
    </subcellularLocation>
    <subcellularLocation>
        <location evidence="1">Nucleus</location>
    </subcellularLocation>
</comment>
<reference evidence="8 9" key="1">
    <citation type="submission" date="2024-01" db="EMBL/GenBank/DDBJ databases">
        <authorList>
            <person name="Allen C."/>
            <person name="Tagirdzhanova G."/>
        </authorList>
    </citation>
    <scope>NUCLEOTIDE SEQUENCE [LARGE SCALE GENOMIC DNA]</scope>
</reference>
<dbReference type="PROSITE" id="PS51917">
    <property type="entry name" value="PRU"/>
    <property type="match status" value="1"/>
</dbReference>
<evidence type="ECO:0000256" key="4">
    <source>
        <dbReference type="ARBA" id="ARBA00022942"/>
    </source>
</evidence>
<dbReference type="InterPro" id="IPR044868">
    <property type="entry name" value="Rpn13/ADRM1_Pru"/>
</dbReference>